<feature type="region of interest" description="Disordered" evidence="1">
    <location>
        <begin position="724"/>
        <end position="769"/>
    </location>
</feature>
<keyword evidence="3" id="KW-1185">Reference proteome</keyword>
<dbReference type="EMBL" id="JACAZI010000006">
    <property type="protein sequence ID" value="KAF7358018.1"/>
    <property type="molecule type" value="Genomic_DNA"/>
</dbReference>
<dbReference type="Pfam" id="PF18758">
    <property type="entry name" value="KDZ"/>
    <property type="match status" value="1"/>
</dbReference>
<feature type="compositionally biased region" description="Acidic residues" evidence="1">
    <location>
        <begin position="733"/>
        <end position="749"/>
    </location>
</feature>
<evidence type="ECO:0000313" key="2">
    <source>
        <dbReference type="EMBL" id="KAF7358018.1"/>
    </source>
</evidence>
<comment type="caution">
    <text evidence="2">The sequence shown here is derived from an EMBL/GenBank/DDBJ whole genome shotgun (WGS) entry which is preliminary data.</text>
</comment>
<dbReference type="InterPro" id="IPR040521">
    <property type="entry name" value="KDZ"/>
</dbReference>
<name>A0A8H7D428_9AGAR</name>
<sequence>MYNFYKMLKKCTDNTGGKVPNHYNAFIRMSREYAHLQMLMRGGWGHDPTGVDGTKPGKLAIRCPCCPRPGVNLPDDWEKASPEDQYLYIIFLALDACFRLKWRMVSSWAKDPSLSSGWAYLVEYPAYHEFLLTVTDQKEMSTCSRLAALNYANTKFAQGYSAMGVGMGVCTRHEFIQPNGVGDLQRGERYTNMDYIFASLLCHIHTHLRKIISYDIVCQWWKSLKARLAKLPDLVRLNVILSLIRFVIPKLHIHAHTMACQVVFSLNLVPGSAQMDGKGIERPWANIGGVALSTREMGPGSREDTLNNHWAWWNWQKLLGLAERLRTRLDRAKAEYAAQLEAFTAFSVQQEERVPQWLAMVEAFKADGTEKNPYAVEVSGLTEVQVLLWFEQEEEAGIPGIHTVSPSSFVAAALEVEDQQRKVRVQVELKKARTTVQEIDVLALRQDLRQSIHRLRTLQATYTPAAIVELGKHQAPEGEQPLFLPSTLSAAQRVKEPVQGLAVIEDELRNAHPVLHLQEVASPASRSQYAVMAREAKLRLANGDEQKCGWRKLLESDIRCMEDPDELQRTQAEGKKKMERQLAREATLRAARELQPLGAEEQESARRNTMENTRKVSWIWTGAGTSGTDVEAEDALRIEWSKAYARVRRWWEEVRLVEEEARRLLISLEYRVREWETLLTKLDIDNLNGEDAEGAIAYGMKQAAMYRKLTQAVPVKMTELRLGKGRQRQRVQDEEDEMIGAEDDEEELDDLHGNVSDEEHVLGGGADDN</sequence>
<dbReference type="AlphaFoldDB" id="A0A8H7D428"/>
<evidence type="ECO:0000313" key="3">
    <source>
        <dbReference type="Proteomes" id="UP000620124"/>
    </source>
</evidence>
<protein>
    <recommendedName>
        <fullName evidence="4">CxC2-like cysteine cluster KDZ transposase-associated domain-containing protein</fullName>
    </recommendedName>
</protein>
<dbReference type="Proteomes" id="UP000620124">
    <property type="component" value="Unassembled WGS sequence"/>
</dbReference>
<dbReference type="PANTHER" id="PTHR33104:SF2">
    <property type="entry name" value="CXC3 LIKE CYSTEINE CLUSTER DOMAIN-CONTAINING PROTEIN"/>
    <property type="match status" value="1"/>
</dbReference>
<dbReference type="OrthoDB" id="3214502at2759"/>
<gene>
    <name evidence="2" type="ORF">MVEN_00848900</name>
</gene>
<dbReference type="PANTHER" id="PTHR33104">
    <property type="entry name" value="SI:DKEY-29D5.2"/>
    <property type="match status" value="1"/>
</dbReference>
<reference evidence="2" key="1">
    <citation type="submission" date="2020-05" db="EMBL/GenBank/DDBJ databases">
        <title>Mycena genomes resolve the evolution of fungal bioluminescence.</title>
        <authorList>
            <person name="Tsai I.J."/>
        </authorList>
    </citation>
    <scope>NUCLEOTIDE SEQUENCE</scope>
    <source>
        <strain evidence="2">CCC161011</strain>
    </source>
</reference>
<evidence type="ECO:0000256" key="1">
    <source>
        <dbReference type="SAM" id="MobiDB-lite"/>
    </source>
</evidence>
<feature type="compositionally biased region" description="Basic and acidic residues" evidence="1">
    <location>
        <begin position="750"/>
        <end position="761"/>
    </location>
</feature>
<proteinExistence type="predicted"/>
<evidence type="ECO:0008006" key="4">
    <source>
        <dbReference type="Google" id="ProtNLM"/>
    </source>
</evidence>
<organism evidence="2 3">
    <name type="scientific">Mycena venus</name>
    <dbReference type="NCBI Taxonomy" id="2733690"/>
    <lineage>
        <taxon>Eukaryota</taxon>
        <taxon>Fungi</taxon>
        <taxon>Dikarya</taxon>
        <taxon>Basidiomycota</taxon>
        <taxon>Agaricomycotina</taxon>
        <taxon>Agaricomycetes</taxon>
        <taxon>Agaricomycetidae</taxon>
        <taxon>Agaricales</taxon>
        <taxon>Marasmiineae</taxon>
        <taxon>Mycenaceae</taxon>
        <taxon>Mycena</taxon>
    </lineage>
</organism>
<accession>A0A8H7D428</accession>